<protein>
    <submittedName>
        <fullName evidence="1">Uncharacterized protein</fullName>
    </submittedName>
</protein>
<evidence type="ECO:0000313" key="2">
    <source>
        <dbReference type="Proteomes" id="UP000704712"/>
    </source>
</evidence>
<evidence type="ECO:0000313" key="1">
    <source>
        <dbReference type="EMBL" id="KAF4137455.1"/>
    </source>
</evidence>
<gene>
    <name evidence="1" type="ORF">GN958_ATG13361</name>
</gene>
<organism evidence="1 2">
    <name type="scientific">Phytophthora infestans</name>
    <name type="common">Potato late blight agent</name>
    <name type="synonym">Botrytis infestans</name>
    <dbReference type="NCBI Taxonomy" id="4787"/>
    <lineage>
        <taxon>Eukaryota</taxon>
        <taxon>Sar</taxon>
        <taxon>Stramenopiles</taxon>
        <taxon>Oomycota</taxon>
        <taxon>Peronosporomycetes</taxon>
        <taxon>Peronosporales</taxon>
        <taxon>Peronosporaceae</taxon>
        <taxon>Phytophthora</taxon>
    </lineage>
</organism>
<sequence length="117" mass="12920">MILLDVCFNWDDAVIVLENSNYEANTTLARELGTVQGCTDSDKEGRPLLFSIEGGGERRLSSSSSTRSQLADYRASRYAGMTQLRGNLDEAADGMDDEEGDHFVDLDVEEILALRLL</sequence>
<dbReference type="AlphaFoldDB" id="A0A8S9U8P9"/>
<accession>A0A8S9U8P9</accession>
<proteinExistence type="predicted"/>
<comment type="caution">
    <text evidence="1">The sequence shown here is derived from an EMBL/GenBank/DDBJ whole genome shotgun (WGS) entry which is preliminary data.</text>
</comment>
<dbReference type="EMBL" id="JAACNO010001800">
    <property type="protein sequence ID" value="KAF4137455.1"/>
    <property type="molecule type" value="Genomic_DNA"/>
</dbReference>
<name>A0A8S9U8P9_PHYIN</name>
<dbReference type="Proteomes" id="UP000704712">
    <property type="component" value="Unassembled WGS sequence"/>
</dbReference>
<reference evidence="1" key="1">
    <citation type="submission" date="2020-03" db="EMBL/GenBank/DDBJ databases">
        <title>Hybrid Assembly of Korean Phytophthora infestans isolates.</title>
        <authorList>
            <person name="Prokchorchik M."/>
            <person name="Lee Y."/>
            <person name="Seo J."/>
            <person name="Cho J.-H."/>
            <person name="Park Y.-E."/>
            <person name="Jang D.-C."/>
            <person name="Im J.-S."/>
            <person name="Choi J.-G."/>
            <person name="Park H.-J."/>
            <person name="Lee G.-B."/>
            <person name="Lee Y.-G."/>
            <person name="Hong S.-Y."/>
            <person name="Cho K."/>
            <person name="Sohn K.H."/>
        </authorList>
    </citation>
    <scope>NUCLEOTIDE SEQUENCE</scope>
    <source>
        <strain evidence="1">KR_2_A2</strain>
    </source>
</reference>